<dbReference type="EMBL" id="SMMG02000009">
    <property type="protein sequence ID" value="KAA3462073.1"/>
    <property type="molecule type" value="Genomic_DNA"/>
</dbReference>
<keyword evidence="3" id="KW-1185">Reference proteome</keyword>
<feature type="domain" description="Tf2-1-like SH3-like" evidence="1">
    <location>
        <begin position="51"/>
        <end position="116"/>
    </location>
</feature>
<gene>
    <name evidence="2" type="ORF">EPI10_028595</name>
</gene>
<accession>A0A5B6UX19</accession>
<dbReference type="Pfam" id="PF24626">
    <property type="entry name" value="SH3_Tf2-1"/>
    <property type="match status" value="1"/>
</dbReference>
<dbReference type="OrthoDB" id="415724at2759"/>
<proteinExistence type="predicted"/>
<dbReference type="PANTHER" id="PTHR46148:SF44">
    <property type="entry name" value="GAG-POL POLYPROTEIN"/>
    <property type="match status" value="1"/>
</dbReference>
<evidence type="ECO:0000259" key="1">
    <source>
        <dbReference type="Pfam" id="PF24626"/>
    </source>
</evidence>
<dbReference type="PANTHER" id="PTHR46148">
    <property type="entry name" value="CHROMO DOMAIN-CONTAINING PROTEIN"/>
    <property type="match status" value="1"/>
</dbReference>
<dbReference type="AlphaFoldDB" id="A0A5B6UX19"/>
<comment type="caution">
    <text evidence="2">The sequence shown here is derived from an EMBL/GenBank/DDBJ whole genome shotgun (WGS) entry which is preliminary data.</text>
</comment>
<organism evidence="2 3">
    <name type="scientific">Gossypium australe</name>
    <dbReference type="NCBI Taxonomy" id="47621"/>
    <lineage>
        <taxon>Eukaryota</taxon>
        <taxon>Viridiplantae</taxon>
        <taxon>Streptophyta</taxon>
        <taxon>Embryophyta</taxon>
        <taxon>Tracheophyta</taxon>
        <taxon>Spermatophyta</taxon>
        <taxon>Magnoliopsida</taxon>
        <taxon>eudicotyledons</taxon>
        <taxon>Gunneridae</taxon>
        <taxon>Pentapetalae</taxon>
        <taxon>rosids</taxon>
        <taxon>malvids</taxon>
        <taxon>Malvales</taxon>
        <taxon>Malvaceae</taxon>
        <taxon>Malvoideae</taxon>
        <taxon>Gossypium</taxon>
    </lineage>
</organism>
<evidence type="ECO:0000313" key="2">
    <source>
        <dbReference type="EMBL" id="KAA3462073.1"/>
    </source>
</evidence>
<name>A0A5B6UX19_9ROSI</name>
<dbReference type="InterPro" id="IPR016197">
    <property type="entry name" value="Chromo-like_dom_sf"/>
</dbReference>
<sequence>MSPFEALYGRRCRTPTCWMELSERKLVAQTTQDRQKTYAYLKRKEIFLEVGDKVFLNVSPCKKIIRFGQKGKLSSRFVGTYEDLERVGPLSYKLALPPELSKILNVFHVSMLRMYRSNPNHIVRIKEAKVEPNLSYEEELVYILAREVKELRNKRISLVKILWRNHSTKEATWERESQMRNQYPQLFLAQDNLEGSRDKGKGPAI</sequence>
<dbReference type="SUPFAM" id="SSF54160">
    <property type="entry name" value="Chromo domain-like"/>
    <property type="match status" value="1"/>
</dbReference>
<evidence type="ECO:0000313" key="3">
    <source>
        <dbReference type="Proteomes" id="UP000325315"/>
    </source>
</evidence>
<protein>
    <submittedName>
        <fullName evidence="2">DNA/RNA polymerases superfamily protein</fullName>
    </submittedName>
</protein>
<dbReference type="Proteomes" id="UP000325315">
    <property type="component" value="Unassembled WGS sequence"/>
</dbReference>
<dbReference type="InterPro" id="IPR056924">
    <property type="entry name" value="SH3_Tf2-1"/>
</dbReference>
<reference evidence="3" key="1">
    <citation type="journal article" date="2019" name="Plant Biotechnol. J.">
        <title>Genome sequencing of the Australian wild diploid species Gossypium australe highlights disease resistance and delayed gland morphogenesis.</title>
        <authorList>
            <person name="Cai Y."/>
            <person name="Cai X."/>
            <person name="Wang Q."/>
            <person name="Wang P."/>
            <person name="Zhang Y."/>
            <person name="Cai C."/>
            <person name="Xu Y."/>
            <person name="Wang K."/>
            <person name="Zhou Z."/>
            <person name="Wang C."/>
            <person name="Geng S."/>
            <person name="Li B."/>
            <person name="Dong Q."/>
            <person name="Hou Y."/>
            <person name="Wang H."/>
            <person name="Ai P."/>
            <person name="Liu Z."/>
            <person name="Yi F."/>
            <person name="Sun M."/>
            <person name="An G."/>
            <person name="Cheng J."/>
            <person name="Zhang Y."/>
            <person name="Shi Q."/>
            <person name="Xie Y."/>
            <person name="Shi X."/>
            <person name="Chang Y."/>
            <person name="Huang F."/>
            <person name="Chen Y."/>
            <person name="Hong S."/>
            <person name="Mi L."/>
            <person name="Sun Q."/>
            <person name="Zhang L."/>
            <person name="Zhou B."/>
            <person name="Peng R."/>
            <person name="Zhang X."/>
            <person name="Liu F."/>
        </authorList>
    </citation>
    <scope>NUCLEOTIDE SEQUENCE [LARGE SCALE GENOMIC DNA]</scope>
    <source>
        <strain evidence="3">cv. PA1801</strain>
    </source>
</reference>